<sequence length="75" mass="8597">MFRHETGMGQIQTFILPEGRGRIHQIQSVTPRGNTRADSIFHDYQEDASAGRLQFRRWPMRAVRKVFAANGIVPS</sequence>
<gene>
    <name evidence="1" type="ORF">DXG03_001416</name>
</gene>
<dbReference type="EMBL" id="JABCKV010000013">
    <property type="protein sequence ID" value="KAG5647046.1"/>
    <property type="molecule type" value="Genomic_DNA"/>
</dbReference>
<evidence type="ECO:0000313" key="1">
    <source>
        <dbReference type="EMBL" id="KAG5647046.1"/>
    </source>
</evidence>
<keyword evidence="2" id="KW-1185">Reference proteome</keyword>
<comment type="caution">
    <text evidence="1">The sequence shown here is derived from an EMBL/GenBank/DDBJ whole genome shotgun (WGS) entry which is preliminary data.</text>
</comment>
<organism evidence="1 2">
    <name type="scientific">Asterophora parasitica</name>
    <dbReference type="NCBI Taxonomy" id="117018"/>
    <lineage>
        <taxon>Eukaryota</taxon>
        <taxon>Fungi</taxon>
        <taxon>Dikarya</taxon>
        <taxon>Basidiomycota</taxon>
        <taxon>Agaricomycotina</taxon>
        <taxon>Agaricomycetes</taxon>
        <taxon>Agaricomycetidae</taxon>
        <taxon>Agaricales</taxon>
        <taxon>Tricholomatineae</taxon>
        <taxon>Lyophyllaceae</taxon>
        <taxon>Asterophora</taxon>
    </lineage>
</organism>
<name>A0A9P7GBX8_9AGAR</name>
<evidence type="ECO:0000313" key="2">
    <source>
        <dbReference type="Proteomes" id="UP000775547"/>
    </source>
</evidence>
<dbReference type="Proteomes" id="UP000775547">
    <property type="component" value="Unassembled WGS sequence"/>
</dbReference>
<protein>
    <submittedName>
        <fullName evidence="1">Uncharacterized protein</fullName>
    </submittedName>
</protein>
<reference evidence="1" key="1">
    <citation type="submission" date="2020-07" db="EMBL/GenBank/DDBJ databases">
        <authorList>
            <person name="Nieuwenhuis M."/>
            <person name="Van De Peppel L.J.J."/>
        </authorList>
    </citation>
    <scope>NUCLEOTIDE SEQUENCE</scope>
    <source>
        <strain evidence="1">AP01</strain>
        <tissue evidence="1">Mycelium</tissue>
    </source>
</reference>
<dbReference type="OrthoDB" id="2163491at2759"/>
<dbReference type="AlphaFoldDB" id="A0A9P7GBX8"/>
<accession>A0A9P7GBX8</accession>
<reference evidence="1" key="2">
    <citation type="submission" date="2021-10" db="EMBL/GenBank/DDBJ databases">
        <title>Phylogenomics reveals ancestral predisposition of the termite-cultivated fungus Termitomyces towards a domesticated lifestyle.</title>
        <authorList>
            <person name="Auxier B."/>
            <person name="Grum-Grzhimaylo A."/>
            <person name="Cardenas M.E."/>
            <person name="Lodge J.D."/>
            <person name="Laessoe T."/>
            <person name="Pedersen O."/>
            <person name="Smith M.E."/>
            <person name="Kuyper T.W."/>
            <person name="Franco-Molano E.A."/>
            <person name="Baroni T.J."/>
            <person name="Aanen D.K."/>
        </authorList>
    </citation>
    <scope>NUCLEOTIDE SEQUENCE</scope>
    <source>
        <strain evidence="1">AP01</strain>
        <tissue evidence="1">Mycelium</tissue>
    </source>
</reference>
<proteinExistence type="predicted"/>